<organism evidence="1 2">
    <name type="scientific">Caulobacter phage CcrSwift</name>
    <dbReference type="NCBI Taxonomy" id="2927984"/>
    <lineage>
        <taxon>Viruses</taxon>
        <taxon>Duplodnaviria</taxon>
        <taxon>Heunggongvirae</taxon>
        <taxon>Uroviricota</taxon>
        <taxon>Caudoviricetes</taxon>
        <taxon>Jeanschmidtviridae</taxon>
        <taxon>Shapirovirus</taxon>
        <taxon>Shapirovirus swift</taxon>
    </lineage>
</organism>
<reference evidence="1 2" key="1">
    <citation type="journal article" date="2012" name="BMC Genomics">
        <title>The Caulobacter crescentus phage phiCbK: genomics of a canonical phage.</title>
        <authorList>
            <person name="Gill J.J."/>
            <person name="Berry J.D."/>
            <person name="Russell W.K."/>
            <person name="Lessor L."/>
            <person name="Escobar Garcia D.A."/>
            <person name="Hernandez D."/>
            <person name="Kane A."/>
            <person name="Keene J."/>
            <person name="Maddox M."/>
            <person name="Martin R."/>
            <person name="Mohan S."/>
            <person name="Thorn A.M."/>
            <person name="Russell D.H."/>
            <person name="Young R."/>
        </authorList>
    </citation>
    <scope>NUCLEOTIDE SEQUENCE [LARGE SCALE GENOMIC DNA]</scope>
</reference>
<dbReference type="RefSeq" id="YP_006989998.1">
    <property type="nucleotide sequence ID" value="NC_019411.1"/>
</dbReference>
<accession>K4JXB7</accession>
<protein>
    <submittedName>
        <fullName evidence="1">Uncharacterized protein</fullName>
    </submittedName>
</protein>
<name>K4JXB7_9CAUD</name>
<proteinExistence type="predicted"/>
<dbReference type="EMBL" id="JX100809">
    <property type="protein sequence ID" value="AFU88583.1"/>
    <property type="molecule type" value="Genomic_DNA"/>
</dbReference>
<evidence type="ECO:0000313" key="1">
    <source>
        <dbReference type="EMBL" id="AFU88583.1"/>
    </source>
</evidence>
<keyword evidence="2" id="KW-1185">Reference proteome</keyword>
<dbReference type="KEGG" id="vg:13996800"/>
<dbReference type="GeneID" id="13996800"/>
<dbReference type="Proteomes" id="UP000000460">
    <property type="component" value="Segment"/>
</dbReference>
<gene>
    <name evidence="1" type="ORF">CcrSwift_gp265</name>
</gene>
<sequence>MIRSTGEAPETRAGRLAEGYAVQKAAIKKLLDSPPEVVNAHWQHLSAMIWAHCDLRVLGEWQERPVRGWIAEHINAPFDICLSQDGNGRTISDTDLAISMISNLLPTASIEIRKWPPGGIQMPWELKLDTRFSAGRHQGLLWGFGHNIAQAAWRAYFSYVNKEPTDV</sequence>
<evidence type="ECO:0000313" key="2">
    <source>
        <dbReference type="Proteomes" id="UP000000460"/>
    </source>
</evidence>